<dbReference type="GO" id="GO:0032865">
    <property type="term" value="C:ERMES complex"/>
    <property type="evidence" value="ECO:0007669"/>
    <property type="project" value="InterPro"/>
</dbReference>
<dbReference type="GO" id="GO:1990456">
    <property type="term" value="P:mitochondrion-endoplasmic reticulum membrane tethering"/>
    <property type="evidence" value="ECO:0007669"/>
    <property type="project" value="TreeGrafter"/>
</dbReference>
<dbReference type="InterPro" id="IPR027532">
    <property type="entry name" value="Mdm12"/>
</dbReference>
<gene>
    <name evidence="2" type="ORF">VP01_14035g1</name>
</gene>
<protein>
    <recommendedName>
        <fullName evidence="4">Retrovirus-related Pol polyprotein from transposon TNT 1-94</fullName>
    </recommendedName>
</protein>
<accession>A0A0L6VLH9</accession>
<dbReference type="PANTHER" id="PTHR28204:SF1">
    <property type="entry name" value="MITOCHONDRIAL DISTRIBUTION AND MORPHOLOGY PROTEIN 12"/>
    <property type="match status" value="1"/>
</dbReference>
<organism evidence="2 3">
    <name type="scientific">Puccinia sorghi</name>
    <dbReference type="NCBI Taxonomy" id="27349"/>
    <lineage>
        <taxon>Eukaryota</taxon>
        <taxon>Fungi</taxon>
        <taxon>Dikarya</taxon>
        <taxon>Basidiomycota</taxon>
        <taxon>Pucciniomycotina</taxon>
        <taxon>Pucciniomycetes</taxon>
        <taxon>Pucciniales</taxon>
        <taxon>Pucciniaceae</taxon>
        <taxon>Puccinia</taxon>
    </lineage>
</organism>
<dbReference type="GO" id="GO:0007005">
    <property type="term" value="P:mitochondrion organization"/>
    <property type="evidence" value="ECO:0007669"/>
    <property type="project" value="InterPro"/>
</dbReference>
<dbReference type="OrthoDB" id="2498930at2759"/>
<dbReference type="Pfam" id="PF14223">
    <property type="entry name" value="Retrotran_gag_2"/>
    <property type="match status" value="1"/>
</dbReference>
<keyword evidence="3" id="KW-1185">Reference proteome</keyword>
<dbReference type="EMBL" id="LAVV01004483">
    <property type="protein sequence ID" value="KNZ61412.1"/>
    <property type="molecule type" value="Genomic_DNA"/>
</dbReference>
<dbReference type="AlphaFoldDB" id="A0A0L6VLH9"/>
<dbReference type="PANTHER" id="PTHR28204">
    <property type="entry name" value="MITOCHONDRIAL DISTRIBUTION AND MORPHOLOGY PROTEIN 12"/>
    <property type="match status" value="1"/>
</dbReference>
<keyword evidence="1" id="KW-0256">Endoplasmic reticulum</keyword>
<dbReference type="Proteomes" id="UP000037035">
    <property type="component" value="Unassembled WGS sequence"/>
</dbReference>
<reference evidence="2 3" key="1">
    <citation type="submission" date="2015-08" db="EMBL/GenBank/DDBJ databases">
        <title>Next Generation Sequencing and Analysis of the Genome of Puccinia sorghi L Schw, the Causal Agent of Maize Common Rust.</title>
        <authorList>
            <person name="Rochi L."/>
            <person name="Burguener G."/>
            <person name="Darino M."/>
            <person name="Turjanski A."/>
            <person name="Kreff E."/>
            <person name="Dieguez M.J."/>
            <person name="Sacco F."/>
        </authorList>
    </citation>
    <scope>NUCLEOTIDE SEQUENCE [LARGE SCALE GENOMIC DNA]</scope>
    <source>
        <strain evidence="2 3">RO10H11247</strain>
    </source>
</reference>
<comment type="caution">
    <text evidence="2">The sequence shown here is derived from an EMBL/GenBank/DDBJ whole genome shotgun (WGS) entry which is preliminary data.</text>
</comment>
<name>A0A0L6VLH9_9BASI</name>
<proteinExistence type="predicted"/>
<sequence length="128" mass="14684">RGLQDHNISLWNLLKAEYAGNNLTARTTALKAFLSLKYQSFKLFLSSIRSANHKMTLSGLVMDDQVKNILMLDKLPKEFLSFKTNVAMHFENEPLKRIVKKLEDFASQNQLDNLKRPLSPSPIQAMYT</sequence>
<dbReference type="VEuPathDB" id="FungiDB:VP01_14035g1"/>
<dbReference type="GO" id="GO:0015914">
    <property type="term" value="P:phospholipid transport"/>
    <property type="evidence" value="ECO:0007669"/>
    <property type="project" value="TreeGrafter"/>
</dbReference>
<evidence type="ECO:0000313" key="2">
    <source>
        <dbReference type="EMBL" id="KNZ61412.1"/>
    </source>
</evidence>
<evidence type="ECO:0000313" key="3">
    <source>
        <dbReference type="Proteomes" id="UP000037035"/>
    </source>
</evidence>
<evidence type="ECO:0000256" key="1">
    <source>
        <dbReference type="ARBA" id="ARBA00022824"/>
    </source>
</evidence>
<evidence type="ECO:0008006" key="4">
    <source>
        <dbReference type="Google" id="ProtNLM"/>
    </source>
</evidence>
<feature type="non-terminal residue" evidence="2">
    <location>
        <position position="1"/>
    </location>
</feature>